<sequence length="110" mass="12285">MIDMKEMTKTKLYVGPLLELPERVGKTVIIEKGKEVAVFRLSNGKVKAVENKCPHKGGVLSEGIVSGDFVFCPMHDWKICLEDGNVQKPDFGCVNKYETLVEEGEVFLLI</sequence>
<keyword evidence="9" id="KW-1185">Reference proteome</keyword>
<keyword evidence="5" id="KW-0411">Iron-sulfur</keyword>
<evidence type="ECO:0000256" key="6">
    <source>
        <dbReference type="ARBA" id="ARBA00023063"/>
    </source>
</evidence>
<dbReference type="EMBL" id="VOQF01000009">
    <property type="protein sequence ID" value="TXC89482.1"/>
    <property type="molecule type" value="Genomic_DNA"/>
</dbReference>
<evidence type="ECO:0000313" key="9">
    <source>
        <dbReference type="Proteomes" id="UP000321363"/>
    </source>
</evidence>
<dbReference type="InterPro" id="IPR036922">
    <property type="entry name" value="Rieske_2Fe-2S_sf"/>
</dbReference>
<protein>
    <submittedName>
        <fullName evidence="8">Nitrite reductase small subunit NirD</fullName>
    </submittedName>
</protein>
<dbReference type="OrthoDB" id="593800at2"/>
<evidence type="ECO:0000256" key="3">
    <source>
        <dbReference type="ARBA" id="ARBA00023002"/>
    </source>
</evidence>
<dbReference type="GO" id="GO:0042128">
    <property type="term" value="P:nitrate assimilation"/>
    <property type="evidence" value="ECO:0007669"/>
    <property type="project" value="UniProtKB-KW"/>
</dbReference>
<organism evidence="8 9">
    <name type="scientific">Metabacillus litoralis</name>
    <dbReference type="NCBI Taxonomy" id="152268"/>
    <lineage>
        <taxon>Bacteria</taxon>
        <taxon>Bacillati</taxon>
        <taxon>Bacillota</taxon>
        <taxon>Bacilli</taxon>
        <taxon>Bacillales</taxon>
        <taxon>Bacillaceae</taxon>
        <taxon>Metabacillus</taxon>
    </lineage>
</organism>
<evidence type="ECO:0000313" key="8">
    <source>
        <dbReference type="EMBL" id="TXC89482.1"/>
    </source>
</evidence>
<proteinExistence type="predicted"/>
<keyword evidence="4" id="KW-0408">Iron</keyword>
<dbReference type="GO" id="GO:0051537">
    <property type="term" value="F:2 iron, 2 sulfur cluster binding"/>
    <property type="evidence" value="ECO:0007669"/>
    <property type="project" value="UniProtKB-KW"/>
</dbReference>
<dbReference type="Proteomes" id="UP000321363">
    <property type="component" value="Unassembled WGS sequence"/>
</dbReference>
<dbReference type="PROSITE" id="PS51296">
    <property type="entry name" value="RIESKE"/>
    <property type="match status" value="1"/>
</dbReference>
<dbReference type="Pfam" id="PF00355">
    <property type="entry name" value="Rieske"/>
    <property type="match status" value="1"/>
</dbReference>
<dbReference type="GO" id="GO:0004497">
    <property type="term" value="F:monooxygenase activity"/>
    <property type="evidence" value="ECO:0007669"/>
    <property type="project" value="UniProtKB-ARBA"/>
</dbReference>
<evidence type="ECO:0000256" key="1">
    <source>
        <dbReference type="ARBA" id="ARBA00022714"/>
    </source>
</evidence>
<comment type="caution">
    <text evidence="8">The sequence shown here is derived from an EMBL/GenBank/DDBJ whole genome shotgun (WGS) entry which is preliminary data.</text>
</comment>
<keyword evidence="2" id="KW-0479">Metal-binding</keyword>
<dbReference type="PANTHER" id="PTHR21496">
    <property type="entry name" value="FERREDOXIN-RELATED"/>
    <property type="match status" value="1"/>
</dbReference>
<dbReference type="PANTHER" id="PTHR21496:SF23">
    <property type="entry name" value="3-PHENYLPROPIONATE_CINNAMIC ACID DIOXYGENASE FERREDOXIN SUBUNIT"/>
    <property type="match status" value="1"/>
</dbReference>
<feature type="domain" description="Rieske" evidence="7">
    <location>
        <begin position="12"/>
        <end position="108"/>
    </location>
</feature>
<evidence type="ECO:0000256" key="5">
    <source>
        <dbReference type="ARBA" id="ARBA00023014"/>
    </source>
</evidence>
<dbReference type="SUPFAM" id="SSF50022">
    <property type="entry name" value="ISP domain"/>
    <property type="match status" value="1"/>
</dbReference>
<dbReference type="Gene3D" id="2.102.10.10">
    <property type="entry name" value="Rieske [2Fe-2S] iron-sulphur domain"/>
    <property type="match status" value="1"/>
</dbReference>
<dbReference type="GO" id="GO:0016705">
    <property type="term" value="F:oxidoreductase activity, acting on paired donors, with incorporation or reduction of molecular oxygen"/>
    <property type="evidence" value="ECO:0007669"/>
    <property type="project" value="UniProtKB-ARBA"/>
</dbReference>
<keyword evidence="3" id="KW-0560">Oxidoreductase</keyword>
<dbReference type="InterPro" id="IPR012748">
    <property type="entry name" value="Rieske-like_NirD"/>
</dbReference>
<dbReference type="AlphaFoldDB" id="A0A5C6VVE2"/>
<name>A0A5C6VVE2_9BACI</name>
<accession>A0A5C6VVE2</accession>
<evidence type="ECO:0000256" key="2">
    <source>
        <dbReference type="ARBA" id="ARBA00022723"/>
    </source>
</evidence>
<dbReference type="InterPro" id="IPR017941">
    <property type="entry name" value="Rieske_2Fe-2S"/>
</dbReference>
<dbReference type="GO" id="GO:0046872">
    <property type="term" value="F:metal ion binding"/>
    <property type="evidence" value="ECO:0007669"/>
    <property type="project" value="UniProtKB-KW"/>
</dbReference>
<evidence type="ECO:0000259" key="7">
    <source>
        <dbReference type="PROSITE" id="PS51296"/>
    </source>
</evidence>
<dbReference type="NCBIfam" id="TIGR02378">
    <property type="entry name" value="nirD_assim_sml"/>
    <property type="match status" value="1"/>
</dbReference>
<reference evidence="8 9" key="1">
    <citation type="journal article" date="2005" name="Int. J. Syst. Evol. Microbiol.">
        <title>Bacillus litoralis sp. nov., isolated from a tidal flat of the Yellow Sea in Korea.</title>
        <authorList>
            <person name="Yoon J.H."/>
            <person name="Oh T.K."/>
        </authorList>
    </citation>
    <scope>NUCLEOTIDE SEQUENCE [LARGE SCALE GENOMIC DNA]</scope>
    <source>
        <strain evidence="8 9">SW-211</strain>
    </source>
</reference>
<dbReference type="CDD" id="cd03530">
    <property type="entry name" value="Rieske_NirD_small_Bacillus"/>
    <property type="match status" value="1"/>
</dbReference>
<dbReference type="GO" id="GO:0008942">
    <property type="term" value="F:nitrite reductase [NAD(P)H] activity"/>
    <property type="evidence" value="ECO:0007669"/>
    <property type="project" value="InterPro"/>
</dbReference>
<evidence type="ECO:0000256" key="4">
    <source>
        <dbReference type="ARBA" id="ARBA00023004"/>
    </source>
</evidence>
<gene>
    <name evidence="8" type="primary">nirD</name>
    <name evidence="8" type="ORF">FS935_16510</name>
</gene>
<keyword evidence="1" id="KW-0001">2Fe-2S</keyword>
<keyword evidence="6" id="KW-0534">Nitrate assimilation</keyword>